<dbReference type="RefSeq" id="WP_307342149.1">
    <property type="nucleotide sequence ID" value="NZ_JAUSUQ010000014.1"/>
</dbReference>
<dbReference type="InterPro" id="IPR051907">
    <property type="entry name" value="DoxX-like_oxidoreductase"/>
</dbReference>
<feature type="transmembrane region" description="Helical" evidence="7">
    <location>
        <begin position="12"/>
        <end position="30"/>
    </location>
</feature>
<reference evidence="8 9" key="1">
    <citation type="submission" date="2023-07" db="EMBL/GenBank/DDBJ databases">
        <title>Genomic Encyclopedia of Type Strains, Phase IV (KMG-IV): sequencing the most valuable type-strain genomes for metagenomic binning, comparative biology and taxonomic classification.</title>
        <authorList>
            <person name="Goeker M."/>
        </authorList>
    </citation>
    <scope>NUCLEOTIDE SEQUENCE [LARGE SCALE GENOMIC DNA]</scope>
    <source>
        <strain evidence="8 9">DSM 17740</strain>
    </source>
</reference>
<evidence type="ECO:0000256" key="7">
    <source>
        <dbReference type="SAM" id="Phobius"/>
    </source>
</evidence>
<proteinExistence type="inferred from homology"/>
<feature type="transmembrane region" description="Helical" evidence="7">
    <location>
        <begin position="50"/>
        <end position="68"/>
    </location>
</feature>
<dbReference type="Proteomes" id="UP001232445">
    <property type="component" value="Unassembled WGS sequence"/>
</dbReference>
<feature type="transmembrane region" description="Helical" evidence="7">
    <location>
        <begin position="75"/>
        <end position="94"/>
    </location>
</feature>
<keyword evidence="4 7" id="KW-0812">Transmembrane</keyword>
<dbReference type="EMBL" id="JAUSUQ010000014">
    <property type="protein sequence ID" value="MDQ0340469.1"/>
    <property type="molecule type" value="Genomic_DNA"/>
</dbReference>
<keyword evidence="3" id="KW-1003">Cell membrane</keyword>
<evidence type="ECO:0000313" key="9">
    <source>
        <dbReference type="Proteomes" id="UP001232445"/>
    </source>
</evidence>
<evidence type="ECO:0000256" key="1">
    <source>
        <dbReference type="ARBA" id="ARBA00004651"/>
    </source>
</evidence>
<dbReference type="PANTHER" id="PTHR33452">
    <property type="entry name" value="OXIDOREDUCTASE CATD-RELATED"/>
    <property type="match status" value="1"/>
</dbReference>
<dbReference type="Pfam" id="PF07681">
    <property type="entry name" value="DoxX"/>
    <property type="match status" value="1"/>
</dbReference>
<comment type="subcellular location">
    <subcellularLocation>
        <location evidence="1">Cell membrane</location>
        <topology evidence="1">Multi-pass membrane protein</topology>
    </subcellularLocation>
</comment>
<comment type="caution">
    <text evidence="8">The sequence shown here is derived from an EMBL/GenBank/DDBJ whole genome shotgun (WGS) entry which is preliminary data.</text>
</comment>
<comment type="similarity">
    <text evidence="2">Belongs to the DoxX family.</text>
</comment>
<evidence type="ECO:0000313" key="8">
    <source>
        <dbReference type="EMBL" id="MDQ0340469.1"/>
    </source>
</evidence>
<evidence type="ECO:0000256" key="3">
    <source>
        <dbReference type="ARBA" id="ARBA00022475"/>
    </source>
</evidence>
<keyword evidence="9" id="KW-1185">Reference proteome</keyword>
<keyword evidence="5 7" id="KW-1133">Transmembrane helix</keyword>
<dbReference type="PANTHER" id="PTHR33452:SF1">
    <property type="entry name" value="INNER MEMBRANE PROTEIN YPHA-RELATED"/>
    <property type="match status" value="1"/>
</dbReference>
<organism evidence="8 9">
    <name type="scientific">Caldalkalibacillus uzonensis</name>
    <dbReference type="NCBI Taxonomy" id="353224"/>
    <lineage>
        <taxon>Bacteria</taxon>
        <taxon>Bacillati</taxon>
        <taxon>Bacillota</taxon>
        <taxon>Bacilli</taxon>
        <taxon>Bacillales</taxon>
        <taxon>Bacillaceae</taxon>
        <taxon>Caldalkalibacillus</taxon>
    </lineage>
</organism>
<keyword evidence="6 7" id="KW-0472">Membrane</keyword>
<evidence type="ECO:0000256" key="6">
    <source>
        <dbReference type="ARBA" id="ARBA00023136"/>
    </source>
</evidence>
<evidence type="ECO:0000256" key="5">
    <source>
        <dbReference type="ARBA" id="ARBA00022989"/>
    </source>
</evidence>
<gene>
    <name evidence="8" type="ORF">J2S00_003284</name>
</gene>
<accession>A0ABU0CVW3</accession>
<dbReference type="InterPro" id="IPR032808">
    <property type="entry name" value="DoxX"/>
</dbReference>
<evidence type="ECO:0000256" key="2">
    <source>
        <dbReference type="ARBA" id="ARBA00006679"/>
    </source>
</evidence>
<name>A0ABU0CVW3_9BACI</name>
<evidence type="ECO:0000256" key="4">
    <source>
        <dbReference type="ARBA" id="ARBA00022692"/>
    </source>
</evidence>
<sequence>MPFTRQKRHAHPLIRLAVSYIFLLAAIQKWLHMDQSTQLFGELGIPFPQWSILAVASVETVGAILILFNWRVKLATIPLLVIMLGALVWVKLPLLSSDGLWTMLNESRIDVLMIFLLVYLRQTGR</sequence>
<protein>
    <submittedName>
        <fullName evidence="8">Membrane protein YphA (DoxX/SURF4 family)</fullName>
    </submittedName>
</protein>